<keyword evidence="2" id="KW-1185">Reference proteome</keyword>
<organism evidence="1 2">
    <name type="scientific">Venturia effusa</name>
    <dbReference type="NCBI Taxonomy" id="50376"/>
    <lineage>
        <taxon>Eukaryota</taxon>
        <taxon>Fungi</taxon>
        <taxon>Dikarya</taxon>
        <taxon>Ascomycota</taxon>
        <taxon>Pezizomycotina</taxon>
        <taxon>Dothideomycetes</taxon>
        <taxon>Pleosporomycetidae</taxon>
        <taxon>Venturiales</taxon>
        <taxon>Venturiaceae</taxon>
        <taxon>Venturia</taxon>
    </lineage>
</organism>
<name>A0A517L0R2_9PEZI</name>
<dbReference type="InterPro" id="IPR011990">
    <property type="entry name" value="TPR-like_helical_dom_sf"/>
</dbReference>
<sequence length="258" mass="29592">MSSLSYNLNKAIWNASLYKRVRDVWFGSLPLGAITTTPEIQDQWFGRSEEKKAAFDKVCVDEMSHVLESIGPKHYPLKERSTEAFVATFAQELQSPDAQENSQTALSLIVLLDQIPRNLYRTPETLPLVYQFYDPLALALAKHVQTLSPRPDLHSSIRRSNPYRMWFYLPLMHSENVEDHKLFDGIMKEFSAELVAGKEEIALQEVENFTKFEAMHRKIIDRWGRYPHRNAAAGRETTKEEREWLESGGATFGVAKSG</sequence>
<dbReference type="EMBL" id="CP042187">
    <property type="protein sequence ID" value="QDS69223.1"/>
    <property type="molecule type" value="Genomic_DNA"/>
</dbReference>
<dbReference type="Gene3D" id="1.25.40.10">
    <property type="entry name" value="Tetratricopeptide repeat domain"/>
    <property type="match status" value="1"/>
</dbReference>
<evidence type="ECO:0000313" key="1">
    <source>
        <dbReference type="EMBL" id="QDS69223.1"/>
    </source>
</evidence>
<dbReference type="STRING" id="50376.A0A517L0R2"/>
<dbReference type="Proteomes" id="UP000316270">
    <property type="component" value="Chromosome 3"/>
</dbReference>
<evidence type="ECO:0008006" key="3">
    <source>
        <dbReference type="Google" id="ProtNLM"/>
    </source>
</evidence>
<dbReference type="AlphaFoldDB" id="A0A517L0R2"/>
<protein>
    <recommendedName>
        <fullName evidence="3">DUF924-domain-containing protein</fullName>
    </recommendedName>
</protein>
<dbReference type="OrthoDB" id="414698at2759"/>
<gene>
    <name evidence="1" type="ORF">FKW77_001084</name>
</gene>
<reference evidence="1 2" key="1">
    <citation type="submission" date="2019-07" db="EMBL/GenBank/DDBJ databases">
        <title>Finished genome of Venturia effusa.</title>
        <authorList>
            <person name="Young C.A."/>
            <person name="Cox M.P."/>
            <person name="Ganley A.R.D."/>
            <person name="David W.J."/>
        </authorList>
    </citation>
    <scope>NUCLEOTIDE SEQUENCE [LARGE SCALE GENOMIC DNA]</scope>
    <source>
        <strain evidence="2">albino</strain>
    </source>
</reference>
<dbReference type="SUPFAM" id="SSF48452">
    <property type="entry name" value="TPR-like"/>
    <property type="match status" value="1"/>
</dbReference>
<dbReference type="InterPro" id="IPR010323">
    <property type="entry name" value="DUF924"/>
</dbReference>
<evidence type="ECO:0000313" key="2">
    <source>
        <dbReference type="Proteomes" id="UP000316270"/>
    </source>
</evidence>
<proteinExistence type="predicted"/>
<accession>A0A517L0R2</accession>
<dbReference type="Pfam" id="PF06041">
    <property type="entry name" value="DUF924"/>
    <property type="match status" value="1"/>
</dbReference>
<dbReference type="Gene3D" id="1.20.58.320">
    <property type="entry name" value="TPR-like"/>
    <property type="match status" value="1"/>
</dbReference>